<feature type="region of interest" description="Disordered" evidence="1">
    <location>
        <begin position="384"/>
        <end position="569"/>
    </location>
</feature>
<dbReference type="AlphaFoldDB" id="A0A8H3I9Q9"/>
<comment type="caution">
    <text evidence="2">The sequence shown here is derived from an EMBL/GenBank/DDBJ whole genome shotgun (WGS) entry which is preliminary data.</text>
</comment>
<evidence type="ECO:0000256" key="1">
    <source>
        <dbReference type="SAM" id="MobiDB-lite"/>
    </source>
</evidence>
<reference evidence="2" key="1">
    <citation type="submission" date="2021-03" db="EMBL/GenBank/DDBJ databases">
        <authorList>
            <person name="Tagirdzhanova G."/>
        </authorList>
    </citation>
    <scope>NUCLEOTIDE SEQUENCE</scope>
</reference>
<feature type="compositionally biased region" description="Basic and acidic residues" evidence="1">
    <location>
        <begin position="550"/>
        <end position="562"/>
    </location>
</feature>
<dbReference type="EMBL" id="CAJPDT010000007">
    <property type="protein sequence ID" value="CAF9910283.1"/>
    <property type="molecule type" value="Genomic_DNA"/>
</dbReference>
<sequence length="569" mass="64314">MALPYPEGSVYFRRTALRLPTSPYNFDVQNDNTFYSHCLIENVWNTWAYNYGTSTPSTVASHPRSRVVVGQGQLYRTRFGVWDKTTVMFSDEQNGRNFFRRIDMVNNQNFNEVRDFDSSGPLKTILRPVPMVRAKYMLIDWVNPIRAIYFPLAHQAGPGYEDLCVYLMIDFRLRQGVEVLHPRSGTYLSLNFDRELGLDYRHLYVMSFDLKGIYDYLILPQQLRAPEKGLYRTEPRGDALITMWGHDEPTSRAPSFLNRPFLREIDLVSVINNNFGVDVTWQPYQYSSWVVNFLTHVIELGLGFIPVIGPLMSVSFSVGLQIITDPDAFRSENILHLSADIIAALISGGMDVRDNLPRSHQRAGAKIIVIRGLPEEELVPLEQEAKDKEKQISEEEAKVKEGQTLEEAEDVGKEPEKQEAKNESAEVPEQEAEDAEKQASEEEAKVEENQTLVEVEDASTEPEAQKAKDQGATGPEQDSEDGRAKTLEQGAEDVGKEPEGQKAKDEEAKVPEQEVEVAGKQPDKLEAKDEGAKSPQAADVEKEPEEQESEHEGAKTLEQKAEDGEEQNE</sequence>
<accession>A0A8H3I9Q9</accession>
<gene>
    <name evidence="2" type="ORF">IMSHALPRED_009142</name>
</gene>
<feature type="compositionally biased region" description="Basic and acidic residues" evidence="1">
    <location>
        <begin position="410"/>
        <end position="424"/>
    </location>
</feature>
<dbReference type="Proteomes" id="UP000664534">
    <property type="component" value="Unassembled WGS sequence"/>
</dbReference>
<evidence type="ECO:0000313" key="2">
    <source>
        <dbReference type="EMBL" id="CAF9910283.1"/>
    </source>
</evidence>
<keyword evidence="3" id="KW-1185">Reference proteome</keyword>
<organism evidence="2 3">
    <name type="scientific">Imshaugia aleurites</name>
    <dbReference type="NCBI Taxonomy" id="172621"/>
    <lineage>
        <taxon>Eukaryota</taxon>
        <taxon>Fungi</taxon>
        <taxon>Dikarya</taxon>
        <taxon>Ascomycota</taxon>
        <taxon>Pezizomycotina</taxon>
        <taxon>Lecanoromycetes</taxon>
        <taxon>OSLEUM clade</taxon>
        <taxon>Lecanoromycetidae</taxon>
        <taxon>Lecanorales</taxon>
        <taxon>Lecanorineae</taxon>
        <taxon>Parmeliaceae</taxon>
        <taxon>Imshaugia</taxon>
    </lineage>
</organism>
<name>A0A8H3I9Q9_9LECA</name>
<feature type="compositionally biased region" description="Basic and acidic residues" evidence="1">
    <location>
        <begin position="521"/>
        <end position="532"/>
    </location>
</feature>
<protein>
    <submittedName>
        <fullName evidence="2">Uncharacterized protein</fullName>
    </submittedName>
</protein>
<proteinExistence type="predicted"/>
<feature type="compositionally biased region" description="Basic and acidic residues" evidence="1">
    <location>
        <begin position="384"/>
        <end position="403"/>
    </location>
</feature>
<feature type="compositionally biased region" description="Basic and acidic residues" evidence="1">
    <location>
        <begin position="493"/>
        <end position="512"/>
    </location>
</feature>
<feature type="compositionally biased region" description="Basic and acidic residues" evidence="1">
    <location>
        <begin position="435"/>
        <end position="448"/>
    </location>
</feature>
<evidence type="ECO:0000313" key="3">
    <source>
        <dbReference type="Proteomes" id="UP000664534"/>
    </source>
</evidence>
<dbReference type="OrthoDB" id="4770905at2759"/>